<name>A0ABP9MW17_9GAMM</name>
<organism evidence="3 4">
    <name type="scientific">Wohlfahrtiimonas larvae</name>
    <dbReference type="NCBI Taxonomy" id="1157986"/>
    <lineage>
        <taxon>Bacteria</taxon>
        <taxon>Pseudomonadati</taxon>
        <taxon>Pseudomonadota</taxon>
        <taxon>Gammaproteobacteria</taxon>
        <taxon>Cardiobacteriales</taxon>
        <taxon>Ignatzschineriaceae</taxon>
        <taxon>Wohlfahrtiimonas</taxon>
    </lineage>
</organism>
<dbReference type="RefSeq" id="WP_077926455.1">
    <property type="nucleotide sequence ID" value="NZ_BAABKE010000008.1"/>
</dbReference>
<dbReference type="PROSITE" id="PS51257">
    <property type="entry name" value="PROKAR_LIPOPROTEIN"/>
    <property type="match status" value="1"/>
</dbReference>
<proteinExistence type="predicted"/>
<evidence type="ECO:0000313" key="3">
    <source>
        <dbReference type="EMBL" id="GAA5103198.1"/>
    </source>
</evidence>
<comment type="caution">
    <text evidence="3">The sequence shown here is derived from an EMBL/GenBank/DDBJ whole genome shotgun (WGS) entry which is preliminary data.</text>
</comment>
<keyword evidence="4" id="KW-1185">Reference proteome</keyword>
<feature type="domain" description="Glycine zipper" evidence="2">
    <location>
        <begin position="36"/>
        <end position="76"/>
    </location>
</feature>
<dbReference type="InterPro" id="IPR039567">
    <property type="entry name" value="Gly-zipper"/>
</dbReference>
<feature type="chain" id="PRO_5046613415" evidence="1">
    <location>
        <begin position="20"/>
        <end position="80"/>
    </location>
</feature>
<reference evidence="4" key="1">
    <citation type="journal article" date="2019" name="Int. J. Syst. Evol. Microbiol.">
        <title>The Global Catalogue of Microorganisms (GCM) 10K type strain sequencing project: providing services to taxonomists for standard genome sequencing and annotation.</title>
        <authorList>
            <consortium name="The Broad Institute Genomics Platform"/>
            <consortium name="The Broad Institute Genome Sequencing Center for Infectious Disease"/>
            <person name="Wu L."/>
            <person name="Ma J."/>
        </authorList>
    </citation>
    <scope>NUCLEOTIDE SEQUENCE [LARGE SCALE GENOMIC DNA]</scope>
    <source>
        <strain evidence="4">JCM 18424</strain>
    </source>
</reference>
<accession>A0ABP9MW17</accession>
<evidence type="ECO:0000259" key="2">
    <source>
        <dbReference type="Pfam" id="PF13488"/>
    </source>
</evidence>
<gene>
    <name evidence="3" type="ORF">GCM10023338_21350</name>
</gene>
<evidence type="ECO:0000256" key="1">
    <source>
        <dbReference type="SAM" id="SignalP"/>
    </source>
</evidence>
<dbReference type="Pfam" id="PF13488">
    <property type="entry name" value="Gly-zipper_Omp"/>
    <property type="match status" value="1"/>
</dbReference>
<protein>
    <submittedName>
        <fullName evidence="3">Glycine zipper 2TM domain-containing protein</fullName>
    </submittedName>
</protein>
<sequence>MHKILRVVMLGGLVMAVSACSTWEGMSTREKSMVSGVAVGAVAGNLVSNHSAWATVGGAALGGLAGDQIGKAVEKKKDKK</sequence>
<keyword evidence="1" id="KW-0732">Signal</keyword>
<dbReference type="EMBL" id="BAABKE010000008">
    <property type="protein sequence ID" value="GAA5103198.1"/>
    <property type="molecule type" value="Genomic_DNA"/>
</dbReference>
<dbReference type="Proteomes" id="UP001500631">
    <property type="component" value="Unassembled WGS sequence"/>
</dbReference>
<feature type="signal peptide" evidence="1">
    <location>
        <begin position="1"/>
        <end position="19"/>
    </location>
</feature>
<evidence type="ECO:0000313" key="4">
    <source>
        <dbReference type="Proteomes" id="UP001500631"/>
    </source>
</evidence>